<evidence type="ECO:0000259" key="4">
    <source>
        <dbReference type="Pfam" id="PF16371"/>
    </source>
</evidence>
<sequence length="531" mass="58143">MTKISTVIALMLSGLTAVAPLTGQAQACQQGVVYLDRDGNGRRGSDEAGMPGIRVSNGRDIVHSDARGRYRLPAALEGMVFVIKPAGYSLPRRSDGMPSHWVGHASSATCDFALQAEKHPPLRDKGLRVLVFGDPQPKSSVDVGHYARGIVDRVIDDAAAKMHGVRMTWAGQVADLGLTLGDVVDDDLSLYPAIKRETARMHVPWLHAPGNHDINLESPDDARSLDGFHDAFGPDTFVWEEPEANFIVLDDVIWQPDASPKYIGGLRDAQFAFLEAYLAHARKDRLLVLSMHIPLFEGAGRDTFRDADRERLFSLLKDFPHVLLLSAHSHTQQHVFHGAETGWHGANPLHEYNVGATCGAFWSGVKDAQGVPVSTMADGTPKGWARLLVQDDGHYALSYHPAVDPAQTMHLHAPKVLRRGAYPAWGVYANVYMADDDSVIEYRVDGGEWQPMRKVMQPDPVLVAENFRDDQADALRDYDRSPEAAPSPHLWRGALPTDLAVGAHQVEVRASLQAGAVHSGTVSYRLDDAMP</sequence>
<feature type="domain" description="Calcineurin-like phosphoesterase" evidence="2">
    <location>
        <begin position="127"/>
        <end position="331"/>
    </location>
</feature>
<feature type="signal peptide" evidence="1">
    <location>
        <begin position="1"/>
        <end position="19"/>
    </location>
</feature>
<feature type="chain" id="PRO_5012862443" evidence="1">
    <location>
        <begin position="20"/>
        <end position="531"/>
    </location>
</feature>
<dbReference type="Proteomes" id="UP000241788">
    <property type="component" value="Unassembled WGS sequence"/>
</dbReference>
<dbReference type="PANTHER" id="PTHR43143:SF6">
    <property type="entry name" value="BLL3016 PROTEIN"/>
    <property type="match status" value="1"/>
</dbReference>
<dbReference type="RefSeq" id="WP_076588077.1">
    <property type="nucleotide sequence ID" value="NZ_FTLW01000005.1"/>
</dbReference>
<proteinExistence type="predicted"/>
<dbReference type="InterPro" id="IPR029052">
    <property type="entry name" value="Metallo-depent_PP-like"/>
</dbReference>
<dbReference type="Gene3D" id="3.60.21.10">
    <property type="match status" value="1"/>
</dbReference>
<dbReference type="EMBL" id="FTLW01000005">
    <property type="protein sequence ID" value="SIQ98132.1"/>
    <property type="molecule type" value="Genomic_DNA"/>
</dbReference>
<dbReference type="PANTHER" id="PTHR43143">
    <property type="entry name" value="METALLOPHOSPHOESTERASE, CALCINEURIN SUPERFAMILY"/>
    <property type="match status" value="1"/>
</dbReference>
<dbReference type="OrthoDB" id="9784378at2"/>
<keyword evidence="1" id="KW-0732">Signal</keyword>
<dbReference type="Pfam" id="PF00149">
    <property type="entry name" value="Metallophos"/>
    <property type="match status" value="1"/>
</dbReference>
<dbReference type="InterPro" id="IPR051918">
    <property type="entry name" value="STPP_CPPED1"/>
</dbReference>
<dbReference type="STRING" id="1604334.SAMN05421546_2154"/>
<dbReference type="AlphaFoldDB" id="A0A1N6X6Y8"/>
<organism evidence="5 6">
    <name type="scientific">Solilutibacter tolerans</name>
    <dbReference type="NCBI Taxonomy" id="1604334"/>
    <lineage>
        <taxon>Bacteria</taxon>
        <taxon>Pseudomonadati</taxon>
        <taxon>Pseudomonadota</taxon>
        <taxon>Gammaproteobacteria</taxon>
        <taxon>Lysobacterales</taxon>
        <taxon>Lysobacteraceae</taxon>
        <taxon>Solilutibacter</taxon>
    </lineage>
</organism>
<dbReference type="Pfam" id="PF16371">
    <property type="entry name" value="MetallophosN"/>
    <property type="match status" value="1"/>
</dbReference>
<protein>
    <submittedName>
        <fullName evidence="5">3',5'-cyclic AMP phosphodiesterase CpdA</fullName>
    </submittedName>
</protein>
<name>A0A1N6X6Y8_9GAMM</name>
<dbReference type="CDD" id="cd00838">
    <property type="entry name" value="MPP_superfamily"/>
    <property type="match status" value="1"/>
</dbReference>
<gene>
    <name evidence="5" type="ORF">SAMN05421546_2154</name>
</gene>
<evidence type="ECO:0000313" key="6">
    <source>
        <dbReference type="Proteomes" id="UP000241788"/>
    </source>
</evidence>
<evidence type="ECO:0000259" key="3">
    <source>
        <dbReference type="Pfam" id="PF16370"/>
    </source>
</evidence>
<evidence type="ECO:0000313" key="5">
    <source>
        <dbReference type="EMBL" id="SIQ98132.1"/>
    </source>
</evidence>
<dbReference type="Pfam" id="PF16370">
    <property type="entry name" value="MetallophosC"/>
    <property type="match status" value="1"/>
</dbReference>
<dbReference type="InterPro" id="IPR032288">
    <property type="entry name" value="Metallophos_C"/>
</dbReference>
<keyword evidence="6" id="KW-1185">Reference proteome</keyword>
<reference evidence="6" key="1">
    <citation type="submission" date="2017-01" db="EMBL/GenBank/DDBJ databases">
        <authorList>
            <person name="Varghese N."/>
            <person name="Submissions S."/>
        </authorList>
    </citation>
    <scope>NUCLEOTIDE SEQUENCE [LARGE SCALE GENOMIC DNA]</scope>
    <source>
        <strain evidence="6">UM1</strain>
    </source>
</reference>
<evidence type="ECO:0000259" key="2">
    <source>
        <dbReference type="Pfam" id="PF00149"/>
    </source>
</evidence>
<dbReference type="SUPFAM" id="SSF56300">
    <property type="entry name" value="Metallo-dependent phosphatases"/>
    <property type="match status" value="1"/>
</dbReference>
<evidence type="ECO:0000256" key="1">
    <source>
        <dbReference type="SAM" id="SignalP"/>
    </source>
</evidence>
<accession>A0A1N6X6Y8</accession>
<feature type="domain" description="Calcineurin-like phosphoesterase C-terminal" evidence="3">
    <location>
        <begin position="351"/>
        <end position="515"/>
    </location>
</feature>
<dbReference type="GO" id="GO:0016787">
    <property type="term" value="F:hydrolase activity"/>
    <property type="evidence" value="ECO:0007669"/>
    <property type="project" value="InterPro"/>
</dbReference>
<dbReference type="InterPro" id="IPR004843">
    <property type="entry name" value="Calcineurin-like_PHP"/>
</dbReference>
<dbReference type="InterPro" id="IPR032285">
    <property type="entry name" value="Metallophos_N"/>
</dbReference>
<feature type="domain" description="Calcineurin-like phosphoesterase N-terminal" evidence="4">
    <location>
        <begin position="45"/>
        <end position="114"/>
    </location>
</feature>